<evidence type="ECO:0000313" key="2">
    <source>
        <dbReference type="Proteomes" id="UP000000702"/>
    </source>
</evidence>
<reference evidence="1 2" key="2">
    <citation type="journal article" date="2012" name="Proc. Natl. Acad. Sci. U.S.A.">
        <title>Antigenic diversity is generated by distinct evolutionary mechanisms in African trypanosome species.</title>
        <authorList>
            <person name="Jackson A.P."/>
            <person name="Berry A."/>
            <person name="Aslett M."/>
            <person name="Allison H.C."/>
            <person name="Burton P."/>
            <person name="Vavrova-Anderson J."/>
            <person name="Brown R."/>
            <person name="Browne H."/>
            <person name="Corton N."/>
            <person name="Hauser H."/>
            <person name="Gamble J."/>
            <person name="Gilderthorp R."/>
            <person name="Marcello L."/>
            <person name="McQuillan J."/>
            <person name="Otto T.D."/>
            <person name="Quail M.A."/>
            <person name="Sanders M.J."/>
            <person name="van Tonder A."/>
            <person name="Ginger M.L."/>
            <person name="Field M.C."/>
            <person name="Barry J.D."/>
            <person name="Hertz-Fowler C."/>
            <person name="Berriman M."/>
        </authorList>
    </citation>
    <scope>NUCLEOTIDE SEQUENCE [LARGE SCALE GENOMIC DNA]</scope>
    <source>
        <strain evidence="1 2">IL3000</strain>
    </source>
</reference>
<dbReference type="EMBL" id="CAEQ01001296">
    <property type="protein sequence ID" value="CCD13827.1"/>
    <property type="molecule type" value="Genomic_DNA"/>
</dbReference>
<organism evidence="1 2">
    <name type="scientific">Trypanosoma congolense (strain IL3000)</name>
    <dbReference type="NCBI Taxonomy" id="1068625"/>
    <lineage>
        <taxon>Eukaryota</taxon>
        <taxon>Discoba</taxon>
        <taxon>Euglenozoa</taxon>
        <taxon>Kinetoplastea</taxon>
        <taxon>Metakinetoplastina</taxon>
        <taxon>Trypanosomatida</taxon>
        <taxon>Trypanosomatidae</taxon>
        <taxon>Trypanosoma</taxon>
        <taxon>Nannomonas</taxon>
    </lineage>
</organism>
<protein>
    <submittedName>
        <fullName evidence="1">Uncharacterized protein</fullName>
    </submittedName>
</protein>
<sequence length="132" mass="15764">MLAGVFVWGGAHERCLTFFLLIFSHRVRFRSCLFDYYHYCKRKIKKTNVQHLYIQWGHYSSALALHIFIALRTRWCLLAVYYFLFHTATDCPREAVKKASGTGGCIKIVLYSFNRLFWQKAKKEYQTHNRNK</sequence>
<keyword evidence="2" id="KW-1185">Reference proteome</keyword>
<reference evidence="2" key="1">
    <citation type="submission" date="2011-07" db="EMBL/GenBank/DDBJ databases">
        <title>Divergent evolution of antigenic variation in African trypanosomes.</title>
        <authorList>
            <person name="Jackson A.P."/>
            <person name="Berry A."/>
            <person name="Allison H.C."/>
            <person name="Burton P."/>
            <person name="Anderson J."/>
            <person name="Aslett M."/>
            <person name="Brown R."/>
            <person name="Corton N."/>
            <person name="Harris D."/>
            <person name="Hauser H."/>
            <person name="Gamble J."/>
            <person name="Gilderthorp R."/>
            <person name="McQuillan J."/>
            <person name="Quail M.A."/>
            <person name="Sanders M."/>
            <person name="Van Tonder A."/>
            <person name="Ginger M.L."/>
            <person name="Donelson J.E."/>
            <person name="Field M.C."/>
            <person name="Barry J.D."/>
            <person name="Berriman M."/>
            <person name="Hertz-Fowler C."/>
        </authorList>
    </citation>
    <scope>NUCLEOTIDE SEQUENCE [LARGE SCALE GENOMIC DNA]</scope>
    <source>
        <strain evidence="2">IL3000</strain>
    </source>
</reference>
<accession>F9W9C7</accession>
<comment type="caution">
    <text evidence="1">The sequence shown here is derived from an EMBL/GenBank/DDBJ whole genome shotgun (WGS) entry which is preliminary data.</text>
</comment>
<dbReference type="AlphaFoldDB" id="F9W9C7"/>
<proteinExistence type="predicted"/>
<name>F9W9C7_TRYCI</name>
<dbReference type="Proteomes" id="UP000000702">
    <property type="component" value="Unassembled WGS sequence"/>
</dbReference>
<evidence type="ECO:0000313" key="1">
    <source>
        <dbReference type="EMBL" id="CCD13827.1"/>
    </source>
</evidence>
<gene>
    <name evidence="1" type="ORF">TCIL3000_0_45230</name>
</gene>